<feature type="signal peptide" evidence="1">
    <location>
        <begin position="1"/>
        <end position="17"/>
    </location>
</feature>
<gene>
    <name evidence="2" type="ORF">N7452_005345</name>
</gene>
<reference evidence="2" key="2">
    <citation type="journal article" date="2023" name="IMA Fungus">
        <title>Comparative genomic study of the Penicillium genus elucidates a diverse pangenome and 15 lateral gene transfer events.</title>
        <authorList>
            <person name="Petersen C."/>
            <person name="Sorensen T."/>
            <person name="Nielsen M.R."/>
            <person name="Sondergaard T.E."/>
            <person name="Sorensen J.L."/>
            <person name="Fitzpatrick D.A."/>
            <person name="Frisvad J.C."/>
            <person name="Nielsen K.L."/>
        </authorList>
    </citation>
    <scope>NUCLEOTIDE SEQUENCE</scope>
    <source>
        <strain evidence="2">IBT 35673</strain>
    </source>
</reference>
<name>A0A9W9UF22_PENBR</name>
<evidence type="ECO:0000313" key="2">
    <source>
        <dbReference type="EMBL" id="KAJ5338617.1"/>
    </source>
</evidence>
<sequence length="163" mass="16929">MKLGLAITSLFAASATAAKYAAGQDCRTNKGCDQNCIGGKWSVAIVAGDARLVCDPGNLDSVRYAKAFCAPKDGGDDVAAQNKATQAACDTVKGKVCDRRCFVAAKASVEQDVTTEFQQKCSAAAGSSNTPDDDPHPFLGDVLFYPTKGQATSGAYHCDSVFS</sequence>
<reference evidence="2" key="1">
    <citation type="submission" date="2022-12" db="EMBL/GenBank/DDBJ databases">
        <authorList>
            <person name="Petersen C."/>
        </authorList>
    </citation>
    <scope>NUCLEOTIDE SEQUENCE</scope>
    <source>
        <strain evidence="2">IBT 35673</strain>
    </source>
</reference>
<organism evidence="2 3">
    <name type="scientific">Penicillium brevicompactum</name>
    <dbReference type="NCBI Taxonomy" id="5074"/>
    <lineage>
        <taxon>Eukaryota</taxon>
        <taxon>Fungi</taxon>
        <taxon>Dikarya</taxon>
        <taxon>Ascomycota</taxon>
        <taxon>Pezizomycotina</taxon>
        <taxon>Eurotiomycetes</taxon>
        <taxon>Eurotiomycetidae</taxon>
        <taxon>Eurotiales</taxon>
        <taxon>Aspergillaceae</taxon>
        <taxon>Penicillium</taxon>
    </lineage>
</organism>
<dbReference type="AlphaFoldDB" id="A0A9W9UF22"/>
<accession>A0A9W9UF22</accession>
<feature type="chain" id="PRO_5040809192" evidence="1">
    <location>
        <begin position="18"/>
        <end position="163"/>
    </location>
</feature>
<evidence type="ECO:0000313" key="3">
    <source>
        <dbReference type="Proteomes" id="UP001147695"/>
    </source>
</evidence>
<proteinExistence type="predicted"/>
<protein>
    <submittedName>
        <fullName evidence="2">Uncharacterized protein</fullName>
    </submittedName>
</protein>
<dbReference type="EMBL" id="JAPZBQ010000003">
    <property type="protein sequence ID" value="KAJ5338617.1"/>
    <property type="molecule type" value="Genomic_DNA"/>
</dbReference>
<comment type="caution">
    <text evidence="2">The sequence shown here is derived from an EMBL/GenBank/DDBJ whole genome shotgun (WGS) entry which is preliminary data.</text>
</comment>
<dbReference type="Proteomes" id="UP001147695">
    <property type="component" value="Unassembled WGS sequence"/>
</dbReference>
<evidence type="ECO:0000256" key="1">
    <source>
        <dbReference type="SAM" id="SignalP"/>
    </source>
</evidence>
<keyword evidence="1" id="KW-0732">Signal</keyword>